<accession>A0A3B0MIC3</accession>
<reference evidence="3" key="1">
    <citation type="submission" date="2018-07" db="EMBL/GenBank/DDBJ databases">
        <authorList>
            <person name="Quirk P.G."/>
            <person name="Krulwich T.A."/>
        </authorList>
    </citation>
    <scope>NUCLEOTIDE SEQUENCE</scope>
    <source>
        <strain evidence="3">Anand</strain>
    </source>
</reference>
<evidence type="ECO:0000313" key="3">
    <source>
        <dbReference type="EMBL" id="SVP89455.1"/>
    </source>
</evidence>
<protein>
    <submittedName>
        <fullName evidence="3">Uncharacterized protein</fullName>
    </submittedName>
</protein>
<dbReference type="VEuPathDB" id="PiroplasmaDB:TA20010"/>
<dbReference type="AlphaFoldDB" id="A0A3B0MIC3"/>
<feature type="region of interest" description="Disordered" evidence="1">
    <location>
        <begin position="35"/>
        <end position="56"/>
    </location>
</feature>
<feature type="compositionally biased region" description="Basic and acidic residues" evidence="1">
    <location>
        <begin position="37"/>
        <end position="56"/>
    </location>
</feature>
<gene>
    <name evidence="2" type="ORF">TAT_000015000</name>
    <name evidence="3" type="ORF">TAV_000014800</name>
</gene>
<dbReference type="EMBL" id="UIVS01000001">
    <property type="protein sequence ID" value="SVP89455.1"/>
    <property type="molecule type" value="Genomic_DNA"/>
</dbReference>
<organism evidence="3">
    <name type="scientific">Theileria annulata</name>
    <dbReference type="NCBI Taxonomy" id="5874"/>
    <lineage>
        <taxon>Eukaryota</taxon>
        <taxon>Sar</taxon>
        <taxon>Alveolata</taxon>
        <taxon>Apicomplexa</taxon>
        <taxon>Aconoidasida</taxon>
        <taxon>Piroplasmida</taxon>
        <taxon>Theileriidae</taxon>
        <taxon>Theileria</taxon>
    </lineage>
</organism>
<proteinExistence type="predicted"/>
<sequence length="835" mass="95482">MDLSTPLFSDILLEGLSLDSEVFYTCQRILHSYSTDTESHTGDSGDESSHKIADEESIRPSPSYISSLIKTGPEGIKKELEKLNQSVSALDSLMNKGLLNKTTEIVQSFEEVNDYKSTLESLDLDLKNLNEGVISRYKSILTFYNSVETGTISLDRLRSVYLYSLECRRIILFLKALHEKSKKLKSTVKDFLEMLLVASKCMLCLDKILNLEKTEGLLKVMQYCEDLKNYIVKFVYNYAYSPLFELNEGTDGSGPNQMNLIEPEKDVEKIVVISHVIYRELSVSSKGMLDLVERLVYHGSTCIDMTEVMSENNYEEWQGIFMSQVSQFFLKYVRNQKSLYFICKCSKYSLLEKLDKIERETISQYLETYVHEDQKEPFSLLELYTKRSIAFLQSTLSKLYSNDRYDVVMLVPQLISLGDSMHEELAHINIPFNIHRYYYKTLCEDYAKSFVSIAAKKIIPVSKTSFLNCIRALPTLETSPPALSTELNQATHMLMNLPVDNELWNVISEFLEKSKMCPSLFKQICAIVSSALETVFGNIAEIKSYQGTKLSLSDGGSKITLVKPNDCQVLNARLFMYVFTIVDGIESNLSSLIPPDSNLSTILDYGKSIELVSGWSDDISNTIWHILSYISVDNLEFNWTCHQVNIATNNLVKILNFLKDSYFDPLLPVGKIKLLLKFCSITVASFLIYSITTWPLNDDERLSMINFTTELEFSLSDLLHQKLGKPETDYFSFLKRLIFLSDDELSSVFSQQHTPFPKDVLLLHIACRLIRDNSLNEVIYKHLNYTSVHFMLLSFRNSLLQGPDPDNLEKLHKFLSTLCLNLPLYNDVMAHLTGF</sequence>
<name>A0A3B0MIC3_THEAN</name>
<evidence type="ECO:0000256" key="1">
    <source>
        <dbReference type="SAM" id="MobiDB-lite"/>
    </source>
</evidence>
<dbReference type="EMBL" id="UIVT01000001">
    <property type="protein sequence ID" value="SVP88285.1"/>
    <property type="molecule type" value="Genomic_DNA"/>
</dbReference>
<evidence type="ECO:0000313" key="2">
    <source>
        <dbReference type="EMBL" id="SVP88285.1"/>
    </source>
</evidence>